<name>A0ABC8QUQ4_9AQUA</name>
<keyword evidence="3" id="KW-0805">Transcription regulation</keyword>
<evidence type="ECO:0000256" key="4">
    <source>
        <dbReference type="ARBA" id="ARBA00023125"/>
    </source>
</evidence>
<dbReference type="PANTHER" id="PTHR31190">
    <property type="entry name" value="DNA-BINDING DOMAIN"/>
    <property type="match status" value="1"/>
</dbReference>
<dbReference type="PROSITE" id="PS51032">
    <property type="entry name" value="AP2_ERF"/>
    <property type="match status" value="1"/>
</dbReference>
<dbReference type="AlphaFoldDB" id="A0ABC8QUQ4"/>
<gene>
    <name evidence="9" type="ORF">ILEXP_LOCUS498</name>
</gene>
<evidence type="ECO:0000256" key="1">
    <source>
        <dbReference type="ARBA" id="ARBA00004123"/>
    </source>
</evidence>
<proteinExistence type="predicted"/>
<evidence type="ECO:0000256" key="5">
    <source>
        <dbReference type="ARBA" id="ARBA00023163"/>
    </source>
</evidence>
<keyword evidence="6" id="KW-0539">Nucleus</keyword>
<keyword evidence="5" id="KW-0804">Transcription</keyword>
<dbReference type="EMBL" id="CAUOFW020000081">
    <property type="protein sequence ID" value="CAK9133587.1"/>
    <property type="molecule type" value="Genomic_DNA"/>
</dbReference>
<dbReference type="GO" id="GO:0006952">
    <property type="term" value="P:defense response"/>
    <property type="evidence" value="ECO:0007669"/>
    <property type="project" value="UniProtKB-KW"/>
</dbReference>
<evidence type="ECO:0000256" key="2">
    <source>
        <dbReference type="ARBA" id="ARBA00022821"/>
    </source>
</evidence>
<keyword evidence="4" id="KW-0238">DNA-binding</keyword>
<dbReference type="InterPro" id="IPR016177">
    <property type="entry name" value="DNA-bd_dom_sf"/>
</dbReference>
<dbReference type="InterPro" id="IPR001471">
    <property type="entry name" value="AP2/ERF_dom"/>
</dbReference>
<feature type="domain" description="AP2/ERF" evidence="8">
    <location>
        <begin position="149"/>
        <end position="207"/>
    </location>
</feature>
<dbReference type="Pfam" id="PF00847">
    <property type="entry name" value="AP2"/>
    <property type="match status" value="1"/>
</dbReference>
<dbReference type="InterPro" id="IPR044808">
    <property type="entry name" value="ERF_plant"/>
</dbReference>
<dbReference type="CDD" id="cd00018">
    <property type="entry name" value="AP2"/>
    <property type="match status" value="1"/>
</dbReference>
<dbReference type="PRINTS" id="PR00367">
    <property type="entry name" value="ETHRSPELEMNT"/>
</dbReference>
<evidence type="ECO:0000259" key="8">
    <source>
        <dbReference type="PROSITE" id="PS51032"/>
    </source>
</evidence>
<sequence>MPVLEKVFYTAKGMPLVKLQTPLGLQQFQTHTIVLSIMVTQILKIISFKKYPQNPDSEMNTETISESEFAVLESIKQHLLNDYELSDDFSTTSSSNTAPVDDPISRFSSELLSGSWVVEEMQLNVDHSLETVKELMVARGDQSPQQWTRYRGVRRRLWGKFVAEIRNPEKKGGRVWLGTYETPEDAALAYDRAAFKLRGSRAVLNFPHLIGAKMSEPVRVAPRRRSPESPSGLSSPESGKKRRKTVVGLAEKAELERENSVEVSQMGTLPPEYPFLRDCWWN</sequence>
<evidence type="ECO:0000313" key="10">
    <source>
        <dbReference type="Proteomes" id="UP001642360"/>
    </source>
</evidence>
<evidence type="ECO:0000256" key="3">
    <source>
        <dbReference type="ARBA" id="ARBA00023015"/>
    </source>
</evidence>
<dbReference type="PANTHER" id="PTHR31190:SF407">
    <property type="entry name" value="ETHYLENE-RESPONSIVE TRANSCRIPTION FACTOR 13-LIKE"/>
    <property type="match status" value="1"/>
</dbReference>
<dbReference type="GO" id="GO:0003677">
    <property type="term" value="F:DNA binding"/>
    <property type="evidence" value="ECO:0007669"/>
    <property type="project" value="UniProtKB-KW"/>
</dbReference>
<evidence type="ECO:0000256" key="7">
    <source>
        <dbReference type="SAM" id="MobiDB-lite"/>
    </source>
</evidence>
<dbReference type="SUPFAM" id="SSF54171">
    <property type="entry name" value="DNA-binding domain"/>
    <property type="match status" value="1"/>
</dbReference>
<keyword evidence="10" id="KW-1185">Reference proteome</keyword>
<evidence type="ECO:0000313" key="9">
    <source>
        <dbReference type="EMBL" id="CAK9133587.1"/>
    </source>
</evidence>
<accession>A0ABC8QUQ4</accession>
<dbReference type="GO" id="GO:0005634">
    <property type="term" value="C:nucleus"/>
    <property type="evidence" value="ECO:0007669"/>
    <property type="project" value="UniProtKB-SubCell"/>
</dbReference>
<reference evidence="9 10" key="1">
    <citation type="submission" date="2024-02" db="EMBL/GenBank/DDBJ databases">
        <authorList>
            <person name="Vignale AGUSTIN F."/>
            <person name="Sosa J E."/>
            <person name="Modenutti C."/>
        </authorList>
    </citation>
    <scope>NUCLEOTIDE SEQUENCE [LARGE SCALE GENOMIC DNA]</scope>
</reference>
<keyword evidence="2" id="KW-0611">Plant defense</keyword>
<feature type="compositionally biased region" description="Low complexity" evidence="7">
    <location>
        <begin position="228"/>
        <end position="237"/>
    </location>
</feature>
<protein>
    <recommendedName>
        <fullName evidence="8">AP2/ERF domain-containing protein</fullName>
    </recommendedName>
</protein>
<dbReference type="FunFam" id="3.30.730.10:FF:000001">
    <property type="entry name" value="Ethylene-responsive transcription factor 2"/>
    <property type="match status" value="1"/>
</dbReference>
<evidence type="ECO:0000256" key="6">
    <source>
        <dbReference type="ARBA" id="ARBA00023242"/>
    </source>
</evidence>
<organism evidence="9 10">
    <name type="scientific">Ilex paraguariensis</name>
    <name type="common">yerba mate</name>
    <dbReference type="NCBI Taxonomy" id="185542"/>
    <lineage>
        <taxon>Eukaryota</taxon>
        <taxon>Viridiplantae</taxon>
        <taxon>Streptophyta</taxon>
        <taxon>Embryophyta</taxon>
        <taxon>Tracheophyta</taxon>
        <taxon>Spermatophyta</taxon>
        <taxon>Magnoliopsida</taxon>
        <taxon>eudicotyledons</taxon>
        <taxon>Gunneridae</taxon>
        <taxon>Pentapetalae</taxon>
        <taxon>asterids</taxon>
        <taxon>campanulids</taxon>
        <taxon>Aquifoliales</taxon>
        <taxon>Aquifoliaceae</taxon>
        <taxon>Ilex</taxon>
    </lineage>
</organism>
<dbReference type="Proteomes" id="UP001642360">
    <property type="component" value="Unassembled WGS sequence"/>
</dbReference>
<dbReference type="Gene3D" id="3.30.730.10">
    <property type="entry name" value="AP2/ERF domain"/>
    <property type="match status" value="1"/>
</dbReference>
<dbReference type="InterPro" id="IPR036955">
    <property type="entry name" value="AP2/ERF_dom_sf"/>
</dbReference>
<comment type="caution">
    <text evidence="9">The sequence shown here is derived from an EMBL/GenBank/DDBJ whole genome shotgun (WGS) entry which is preliminary data.</text>
</comment>
<dbReference type="SMART" id="SM00380">
    <property type="entry name" value="AP2"/>
    <property type="match status" value="1"/>
</dbReference>
<comment type="subcellular location">
    <subcellularLocation>
        <location evidence="1">Nucleus</location>
    </subcellularLocation>
</comment>
<feature type="region of interest" description="Disordered" evidence="7">
    <location>
        <begin position="217"/>
        <end position="251"/>
    </location>
</feature>